<dbReference type="SUPFAM" id="SSF51182">
    <property type="entry name" value="RmlC-like cupins"/>
    <property type="match status" value="1"/>
</dbReference>
<protein>
    <submittedName>
        <fullName evidence="2">Cupin domain-containing protein</fullName>
    </submittedName>
</protein>
<evidence type="ECO:0000259" key="1">
    <source>
        <dbReference type="Pfam" id="PF07883"/>
    </source>
</evidence>
<gene>
    <name evidence="2" type="ORF">SAMN02745207_01936</name>
</gene>
<sequence>MAEKYFFYNKEIKFEKINDKIQRKIVAHGGDMMIVEVHFKEGAIGTLHEHFHEQVTYCIKGKLEFTVGDEKTIINAGDSIYMPPDILHGCVVLEDDTVLLDIFTPQREDFLSSGK</sequence>
<evidence type="ECO:0000313" key="2">
    <source>
        <dbReference type="EMBL" id="SHH67095.1"/>
    </source>
</evidence>
<keyword evidence="3" id="KW-1185">Reference proteome</keyword>
<dbReference type="InterPro" id="IPR011051">
    <property type="entry name" value="RmlC_Cupin_sf"/>
</dbReference>
<dbReference type="PANTHER" id="PTHR40112">
    <property type="entry name" value="H2HPP ISOMERASE"/>
    <property type="match status" value="1"/>
</dbReference>
<dbReference type="Gene3D" id="2.60.120.10">
    <property type="entry name" value="Jelly Rolls"/>
    <property type="match status" value="1"/>
</dbReference>
<accession>A0A1M5UVU1</accession>
<dbReference type="AlphaFoldDB" id="A0A1M5UVU1"/>
<feature type="domain" description="Cupin type-2" evidence="1">
    <location>
        <begin position="36"/>
        <end position="100"/>
    </location>
</feature>
<dbReference type="PANTHER" id="PTHR40112:SF1">
    <property type="entry name" value="H2HPP ISOMERASE"/>
    <property type="match status" value="1"/>
</dbReference>
<reference evidence="2 3" key="1">
    <citation type="submission" date="2016-11" db="EMBL/GenBank/DDBJ databases">
        <authorList>
            <person name="Jaros S."/>
            <person name="Januszkiewicz K."/>
            <person name="Wedrychowicz H."/>
        </authorList>
    </citation>
    <scope>NUCLEOTIDE SEQUENCE [LARGE SCALE GENOMIC DNA]</scope>
    <source>
        <strain evidence="2 3">DSM 8605</strain>
    </source>
</reference>
<dbReference type="RefSeq" id="WP_073338234.1">
    <property type="nucleotide sequence ID" value="NZ_FQXM01000009.1"/>
</dbReference>
<dbReference type="Pfam" id="PF07883">
    <property type="entry name" value="Cupin_2"/>
    <property type="match status" value="1"/>
</dbReference>
<proteinExistence type="predicted"/>
<dbReference type="EMBL" id="FQXM01000009">
    <property type="protein sequence ID" value="SHH67095.1"/>
    <property type="molecule type" value="Genomic_DNA"/>
</dbReference>
<name>A0A1M5UVU1_9CLOT</name>
<dbReference type="STRING" id="1121316.SAMN02745207_01936"/>
<dbReference type="OrthoDB" id="9811153at2"/>
<organism evidence="2 3">
    <name type="scientific">Clostridium grantii DSM 8605</name>
    <dbReference type="NCBI Taxonomy" id="1121316"/>
    <lineage>
        <taxon>Bacteria</taxon>
        <taxon>Bacillati</taxon>
        <taxon>Bacillota</taxon>
        <taxon>Clostridia</taxon>
        <taxon>Eubacteriales</taxon>
        <taxon>Clostridiaceae</taxon>
        <taxon>Clostridium</taxon>
    </lineage>
</organism>
<dbReference type="CDD" id="cd02238">
    <property type="entry name" value="cupin_KdgF"/>
    <property type="match status" value="1"/>
</dbReference>
<dbReference type="InterPro" id="IPR052535">
    <property type="entry name" value="Bacilysin_H2HPP_isomerase"/>
</dbReference>
<dbReference type="PIRSF" id="PIRSF029883">
    <property type="entry name" value="KdgF"/>
    <property type="match status" value="1"/>
</dbReference>
<evidence type="ECO:0000313" key="3">
    <source>
        <dbReference type="Proteomes" id="UP000184447"/>
    </source>
</evidence>
<dbReference type="InterPro" id="IPR014710">
    <property type="entry name" value="RmlC-like_jellyroll"/>
</dbReference>
<dbReference type="InterPro" id="IPR013096">
    <property type="entry name" value="Cupin_2"/>
</dbReference>
<dbReference type="InterPro" id="IPR025499">
    <property type="entry name" value="KdgF"/>
</dbReference>
<dbReference type="Proteomes" id="UP000184447">
    <property type="component" value="Unassembled WGS sequence"/>
</dbReference>